<evidence type="ECO:0000256" key="1">
    <source>
        <dbReference type="SAM" id="Phobius"/>
    </source>
</evidence>
<feature type="transmembrane region" description="Helical" evidence="1">
    <location>
        <begin position="54"/>
        <end position="73"/>
    </location>
</feature>
<dbReference type="AlphaFoldDB" id="A0A6J6TQ92"/>
<protein>
    <submittedName>
        <fullName evidence="2">Unannotated protein</fullName>
    </submittedName>
</protein>
<dbReference type="EMBL" id="CAEZYW010000188">
    <property type="protein sequence ID" value="CAB4748954.1"/>
    <property type="molecule type" value="Genomic_DNA"/>
</dbReference>
<organism evidence="2">
    <name type="scientific">freshwater metagenome</name>
    <dbReference type="NCBI Taxonomy" id="449393"/>
    <lineage>
        <taxon>unclassified sequences</taxon>
        <taxon>metagenomes</taxon>
        <taxon>ecological metagenomes</taxon>
    </lineage>
</organism>
<feature type="transmembrane region" description="Helical" evidence="1">
    <location>
        <begin position="21"/>
        <end position="42"/>
    </location>
</feature>
<keyword evidence="1" id="KW-1133">Transmembrane helix</keyword>
<proteinExistence type="predicted"/>
<accession>A0A6J6TQ92</accession>
<evidence type="ECO:0000313" key="2">
    <source>
        <dbReference type="EMBL" id="CAB4748954.1"/>
    </source>
</evidence>
<keyword evidence="1" id="KW-0812">Transmembrane</keyword>
<keyword evidence="1" id="KW-0472">Membrane</keyword>
<sequence>MIWMGISDDAGASTTTGRPRLWLRPLIVAVVVVGAWAALVIPASEASGLATWEFLILAAVLFAVMVWRGTAWGRARMTGASRGGLVARSIAMGLGAGLVIGSVTFLVAEYRVASDSPNLLGILIVIPWLIIGAILFALLCIISIAGRRAEPVSS</sequence>
<feature type="transmembrane region" description="Helical" evidence="1">
    <location>
        <begin position="85"/>
        <end position="107"/>
    </location>
</feature>
<feature type="transmembrane region" description="Helical" evidence="1">
    <location>
        <begin position="119"/>
        <end position="145"/>
    </location>
</feature>
<name>A0A6J6TQ92_9ZZZZ</name>
<reference evidence="2" key="1">
    <citation type="submission" date="2020-05" db="EMBL/GenBank/DDBJ databases">
        <authorList>
            <person name="Chiriac C."/>
            <person name="Salcher M."/>
            <person name="Ghai R."/>
            <person name="Kavagutti S V."/>
        </authorList>
    </citation>
    <scope>NUCLEOTIDE SEQUENCE</scope>
</reference>
<gene>
    <name evidence="2" type="ORF">UFOPK2786_01186</name>
</gene>